<protein>
    <submittedName>
        <fullName evidence="2">Uncharacterized protein</fullName>
    </submittedName>
</protein>
<organism evidence="2 3">
    <name type="scientific">Prymnesium parvum</name>
    <name type="common">Toxic golden alga</name>
    <dbReference type="NCBI Taxonomy" id="97485"/>
    <lineage>
        <taxon>Eukaryota</taxon>
        <taxon>Haptista</taxon>
        <taxon>Haptophyta</taxon>
        <taxon>Prymnesiophyceae</taxon>
        <taxon>Prymnesiales</taxon>
        <taxon>Prymnesiaceae</taxon>
        <taxon>Prymnesium</taxon>
    </lineage>
</organism>
<name>A0AB34JBZ0_PRYPA</name>
<proteinExistence type="predicted"/>
<accession>A0AB34JBZ0</accession>
<comment type="caution">
    <text evidence="2">The sequence shown here is derived from an EMBL/GenBank/DDBJ whole genome shotgun (WGS) entry which is preliminary data.</text>
</comment>
<reference evidence="2 3" key="1">
    <citation type="journal article" date="2024" name="Science">
        <title>Giant polyketide synthase enzymes in the biosynthesis of giant marine polyether toxins.</title>
        <authorList>
            <person name="Fallon T.R."/>
            <person name="Shende V.V."/>
            <person name="Wierzbicki I.H."/>
            <person name="Pendleton A.L."/>
            <person name="Watervoot N.F."/>
            <person name="Auber R.P."/>
            <person name="Gonzalez D.J."/>
            <person name="Wisecaver J.H."/>
            <person name="Moore B.S."/>
        </authorList>
    </citation>
    <scope>NUCLEOTIDE SEQUENCE [LARGE SCALE GENOMIC DNA]</scope>
    <source>
        <strain evidence="2 3">12B1</strain>
    </source>
</reference>
<dbReference type="EMBL" id="JBGBPQ010000010">
    <property type="protein sequence ID" value="KAL1519229.1"/>
    <property type="molecule type" value="Genomic_DNA"/>
</dbReference>
<evidence type="ECO:0000313" key="2">
    <source>
        <dbReference type="EMBL" id="KAL1519229.1"/>
    </source>
</evidence>
<sequence length="79" mass="8847">MRVSCSERFVPGSNSLPGKPHYKKSPSDLELRQIALQGKEQDQYFHGDRNARSCTAGIEKKNSALRQHSKSQRNTAGEC</sequence>
<keyword evidence="3" id="KW-1185">Reference proteome</keyword>
<feature type="region of interest" description="Disordered" evidence="1">
    <location>
        <begin position="1"/>
        <end position="25"/>
    </location>
</feature>
<evidence type="ECO:0000256" key="1">
    <source>
        <dbReference type="SAM" id="MobiDB-lite"/>
    </source>
</evidence>
<feature type="region of interest" description="Disordered" evidence="1">
    <location>
        <begin position="59"/>
        <end position="79"/>
    </location>
</feature>
<gene>
    <name evidence="2" type="ORF">AB1Y20_003488</name>
</gene>
<dbReference type="Proteomes" id="UP001515480">
    <property type="component" value="Unassembled WGS sequence"/>
</dbReference>
<dbReference type="AlphaFoldDB" id="A0AB34JBZ0"/>
<evidence type="ECO:0000313" key="3">
    <source>
        <dbReference type="Proteomes" id="UP001515480"/>
    </source>
</evidence>